<protein>
    <submittedName>
        <fullName evidence="1">Uncharacterized protein</fullName>
    </submittedName>
</protein>
<gene>
    <name evidence="1" type="ORF">ACFP3T_06780</name>
</gene>
<comment type="caution">
    <text evidence="1">The sequence shown here is derived from an EMBL/GenBank/DDBJ whole genome shotgun (WGS) entry which is preliminary data.</text>
</comment>
<organism evidence="1 2">
    <name type="scientific">Lactiplantibacillus dongliensis</name>
    <dbReference type="NCBI Taxonomy" id="2559919"/>
    <lineage>
        <taxon>Bacteria</taxon>
        <taxon>Bacillati</taxon>
        <taxon>Bacillota</taxon>
        <taxon>Bacilli</taxon>
        <taxon>Lactobacillales</taxon>
        <taxon>Lactobacillaceae</taxon>
        <taxon>Lactiplantibacillus</taxon>
    </lineage>
</organism>
<accession>A0ABW1R856</accession>
<dbReference type="RefSeq" id="WP_137640938.1">
    <property type="nucleotide sequence ID" value="NZ_BJDK01000033.1"/>
</dbReference>
<evidence type="ECO:0000313" key="2">
    <source>
        <dbReference type="Proteomes" id="UP001596253"/>
    </source>
</evidence>
<dbReference type="EMBL" id="JBHSSD010000032">
    <property type="protein sequence ID" value="MFC6164367.1"/>
    <property type="molecule type" value="Genomic_DNA"/>
</dbReference>
<proteinExistence type="predicted"/>
<reference evidence="2" key="1">
    <citation type="journal article" date="2019" name="Int. J. Syst. Evol. Microbiol.">
        <title>The Global Catalogue of Microorganisms (GCM) 10K type strain sequencing project: providing services to taxonomists for standard genome sequencing and annotation.</title>
        <authorList>
            <consortium name="The Broad Institute Genomics Platform"/>
            <consortium name="The Broad Institute Genome Sequencing Center for Infectious Disease"/>
            <person name="Wu L."/>
            <person name="Ma J."/>
        </authorList>
    </citation>
    <scope>NUCLEOTIDE SEQUENCE [LARGE SCALE GENOMIC DNA]</scope>
    <source>
        <strain evidence="2">CCM 8932</strain>
    </source>
</reference>
<name>A0ABW1R856_9LACO</name>
<sequence length="90" mass="10177">MSPNMLVHYLQTIKVLPQQAFHWEEFESTALCVDVDGQRTVYQLDLADHVIKVYQASSQTEMSGDFHFDKAIPLTDQQLAALPKQTPLAS</sequence>
<evidence type="ECO:0000313" key="1">
    <source>
        <dbReference type="EMBL" id="MFC6164367.1"/>
    </source>
</evidence>
<keyword evidence="2" id="KW-1185">Reference proteome</keyword>
<dbReference type="Proteomes" id="UP001596253">
    <property type="component" value="Unassembled WGS sequence"/>
</dbReference>